<organism evidence="14">
    <name type="scientific">uncultured Desulfobacterium sp</name>
    <dbReference type="NCBI Taxonomy" id="201089"/>
    <lineage>
        <taxon>Bacteria</taxon>
        <taxon>Pseudomonadati</taxon>
        <taxon>Thermodesulfobacteriota</taxon>
        <taxon>Desulfobacteria</taxon>
        <taxon>Desulfobacterales</taxon>
        <taxon>Desulfobacteriaceae</taxon>
        <taxon>Desulfobacterium</taxon>
        <taxon>environmental samples</taxon>
    </lineage>
</organism>
<dbReference type="InterPro" id="IPR036968">
    <property type="entry name" value="Enolpyruvate_Tfrase_sf"/>
</dbReference>
<dbReference type="AlphaFoldDB" id="E1Y9Q2"/>
<feature type="modified residue" description="2-(S-cysteinyl)pyruvic acid O-phosphothioketal" evidence="12">
    <location>
        <position position="116"/>
    </location>
</feature>
<dbReference type="GO" id="GO:0051301">
    <property type="term" value="P:cell division"/>
    <property type="evidence" value="ECO:0007669"/>
    <property type="project" value="UniProtKB-KW"/>
</dbReference>
<reference evidence="14" key="1">
    <citation type="journal article" date="2011" name="Environ. Microbiol.">
        <title>Genomic insights into the metabolic potential of the polycyclic aromatic hydrocarbon degrading sulfate-reducing Deltaproteobacterium N47.</title>
        <authorList>
            <person name="Bergmann F."/>
            <person name="Selesi D."/>
            <person name="Weinmaier T."/>
            <person name="Tischler P."/>
            <person name="Rattei T."/>
            <person name="Meckenstock R.U."/>
        </authorList>
    </citation>
    <scope>NUCLEOTIDE SEQUENCE</scope>
</reference>
<evidence type="ECO:0000256" key="3">
    <source>
        <dbReference type="ARBA" id="ARBA00022490"/>
    </source>
</evidence>
<keyword evidence="4 12" id="KW-0132">Cell division</keyword>
<dbReference type="GO" id="GO:0005737">
    <property type="term" value="C:cytoplasm"/>
    <property type="evidence" value="ECO:0007669"/>
    <property type="project" value="UniProtKB-SubCell"/>
</dbReference>
<sequence length="417" mass="44032">MDKIIVEGGYPLSGEVKISGAKNAALPILISSLLVDGSCTYSNVPDLMDIESTKNLLINLGVCMETDGDIVKMDAAGLNNYEAPYELVRKMRASILVLGPLVARLKKARVSLPGGCSIGARPINLHLKGLAALGANVDLVHGYVEASADTLKGAEIYFDTVTVTGTENLMMAAVLAEGTSILRNAAREPEVVALADVLNKMGAKIEGIGTSVLKITGVESLKPVSVSIIPDRIEAGTFMVSAALTGSDIKIINCEPAHLESVILKLKLSGSDITIGDNSIRVKGGDKISSIDIKTMPYPGFPTDMQAQFMVLMSVAKGFSVISETIFENRFIHVSELKRMGADIKISGDTAMITGVPKLMGAPVMATDLRASASLILAGLVASGSTEVNRVYHLDRGYEAIEKKFAALGAKIKRVKA</sequence>
<dbReference type="InterPro" id="IPR013792">
    <property type="entry name" value="RNA3'P_cycl/enolpyr_Trfase_a/b"/>
</dbReference>
<keyword evidence="8 12" id="KW-0131">Cell cycle</keyword>
<dbReference type="GO" id="GO:0008360">
    <property type="term" value="P:regulation of cell shape"/>
    <property type="evidence" value="ECO:0007669"/>
    <property type="project" value="UniProtKB-KW"/>
</dbReference>
<keyword evidence="3 12" id="KW-0963">Cytoplasm</keyword>
<evidence type="ECO:0000256" key="8">
    <source>
        <dbReference type="ARBA" id="ARBA00023306"/>
    </source>
</evidence>
<evidence type="ECO:0000256" key="9">
    <source>
        <dbReference type="ARBA" id="ARBA00023316"/>
    </source>
</evidence>
<evidence type="ECO:0000313" key="14">
    <source>
        <dbReference type="EMBL" id="CBX27296.1"/>
    </source>
</evidence>
<evidence type="ECO:0000256" key="2">
    <source>
        <dbReference type="ARBA" id="ARBA00004752"/>
    </source>
</evidence>
<keyword evidence="7 12" id="KW-0573">Peptidoglycan synthesis</keyword>
<dbReference type="FunFam" id="3.65.10.10:FF:000001">
    <property type="entry name" value="UDP-N-acetylglucosamine 1-carboxyvinyltransferase"/>
    <property type="match status" value="1"/>
</dbReference>
<keyword evidence="12" id="KW-0670">Pyruvate</keyword>
<comment type="subcellular location">
    <subcellularLocation>
        <location evidence="1 12">Cytoplasm</location>
    </subcellularLocation>
</comment>
<evidence type="ECO:0000256" key="11">
    <source>
        <dbReference type="ARBA" id="ARBA00047527"/>
    </source>
</evidence>
<dbReference type="Pfam" id="PF00275">
    <property type="entry name" value="EPSP_synthase"/>
    <property type="match status" value="1"/>
</dbReference>
<protein>
    <recommendedName>
        <fullName evidence="12">UDP-N-acetylglucosamine 1-carboxyvinyltransferase</fullName>
        <ecNumber evidence="12">2.5.1.7</ecNumber>
    </recommendedName>
    <alternativeName>
        <fullName evidence="12">Enoylpyruvate transferase</fullName>
    </alternativeName>
    <alternativeName>
        <fullName evidence="12">UDP-N-acetylglucosamine enolpyruvyl transferase</fullName>
        <shortName evidence="12">EPT</shortName>
    </alternativeName>
</protein>
<dbReference type="NCBIfam" id="NF006873">
    <property type="entry name" value="PRK09369.1"/>
    <property type="match status" value="1"/>
</dbReference>
<comment type="catalytic activity">
    <reaction evidence="11 12">
        <text>phosphoenolpyruvate + UDP-N-acetyl-alpha-D-glucosamine = UDP-N-acetyl-3-O-(1-carboxyvinyl)-alpha-D-glucosamine + phosphate</text>
        <dbReference type="Rhea" id="RHEA:18681"/>
        <dbReference type="ChEBI" id="CHEBI:43474"/>
        <dbReference type="ChEBI" id="CHEBI:57705"/>
        <dbReference type="ChEBI" id="CHEBI:58702"/>
        <dbReference type="ChEBI" id="CHEBI:68483"/>
        <dbReference type="EC" id="2.5.1.7"/>
    </reaction>
</comment>
<dbReference type="UniPathway" id="UPA00219"/>
<evidence type="ECO:0000256" key="1">
    <source>
        <dbReference type="ARBA" id="ARBA00004496"/>
    </source>
</evidence>
<evidence type="ECO:0000259" key="13">
    <source>
        <dbReference type="Pfam" id="PF00275"/>
    </source>
</evidence>
<evidence type="ECO:0000256" key="4">
    <source>
        <dbReference type="ARBA" id="ARBA00022618"/>
    </source>
</evidence>
<evidence type="ECO:0000256" key="6">
    <source>
        <dbReference type="ARBA" id="ARBA00022960"/>
    </source>
</evidence>
<feature type="domain" description="Enolpyruvate transferase" evidence="13">
    <location>
        <begin position="7"/>
        <end position="404"/>
    </location>
</feature>
<feature type="binding site" evidence="12">
    <location>
        <position position="304"/>
    </location>
    <ligand>
        <name>UDP-N-acetyl-alpha-D-glucosamine</name>
        <dbReference type="ChEBI" id="CHEBI:57705"/>
    </ligand>
</feature>
<name>E1Y9Q2_9BACT</name>
<feature type="active site" description="Proton donor" evidence="12">
    <location>
        <position position="116"/>
    </location>
</feature>
<keyword evidence="5 12" id="KW-0808">Transferase</keyword>
<evidence type="ECO:0000256" key="12">
    <source>
        <dbReference type="HAMAP-Rule" id="MF_00111"/>
    </source>
</evidence>
<keyword evidence="9 12" id="KW-0961">Cell wall biogenesis/degradation</keyword>
<dbReference type="InterPro" id="IPR050068">
    <property type="entry name" value="MurA_subfamily"/>
</dbReference>
<dbReference type="GO" id="GO:0008760">
    <property type="term" value="F:UDP-N-acetylglucosamine 1-carboxyvinyltransferase activity"/>
    <property type="evidence" value="ECO:0007669"/>
    <property type="project" value="UniProtKB-UniRule"/>
</dbReference>
<comment type="function">
    <text evidence="12">Cell wall formation. Adds enolpyruvyl to UDP-N-acetylglucosamine.</text>
</comment>
<dbReference type="InterPro" id="IPR001986">
    <property type="entry name" value="Enolpyruvate_Tfrase_dom"/>
</dbReference>
<feature type="binding site" evidence="12">
    <location>
        <begin position="22"/>
        <end position="23"/>
    </location>
    <ligand>
        <name>phosphoenolpyruvate</name>
        <dbReference type="ChEBI" id="CHEBI:58702"/>
    </ligand>
</feature>
<keyword evidence="6 12" id="KW-0133">Cell shape</keyword>
<dbReference type="GO" id="GO:0019277">
    <property type="term" value="P:UDP-N-acetylgalactosamine biosynthetic process"/>
    <property type="evidence" value="ECO:0007669"/>
    <property type="project" value="InterPro"/>
</dbReference>
<evidence type="ECO:0000256" key="7">
    <source>
        <dbReference type="ARBA" id="ARBA00022984"/>
    </source>
</evidence>
<comment type="similarity">
    <text evidence="10 12">Belongs to the EPSP synthase family. MurA subfamily.</text>
</comment>
<dbReference type="SUPFAM" id="SSF55205">
    <property type="entry name" value="EPT/RTPC-like"/>
    <property type="match status" value="1"/>
</dbReference>
<dbReference type="Gene3D" id="3.65.10.10">
    <property type="entry name" value="Enolpyruvate transferase domain"/>
    <property type="match status" value="2"/>
</dbReference>
<feature type="binding site" evidence="12">
    <location>
        <position position="326"/>
    </location>
    <ligand>
        <name>UDP-N-acetyl-alpha-D-glucosamine</name>
        <dbReference type="ChEBI" id="CHEBI:57705"/>
    </ligand>
</feature>
<dbReference type="EC" id="2.5.1.7" evidence="12"/>
<evidence type="ECO:0000256" key="5">
    <source>
        <dbReference type="ARBA" id="ARBA00022679"/>
    </source>
</evidence>
<proteinExistence type="inferred from homology"/>
<dbReference type="PANTHER" id="PTHR43783:SF1">
    <property type="entry name" value="UDP-N-ACETYLGLUCOSAMINE 1-CARBOXYVINYLTRANSFERASE"/>
    <property type="match status" value="1"/>
</dbReference>
<dbReference type="InterPro" id="IPR005750">
    <property type="entry name" value="UDP_GlcNAc_COvinyl_MurA"/>
</dbReference>
<dbReference type="EMBL" id="FR695866">
    <property type="protein sequence ID" value="CBX27296.1"/>
    <property type="molecule type" value="Genomic_DNA"/>
</dbReference>
<gene>
    <name evidence="12" type="primary">murA</name>
    <name evidence="14" type="ORF">N47_H21180</name>
</gene>
<dbReference type="GO" id="GO:0009252">
    <property type="term" value="P:peptidoglycan biosynthetic process"/>
    <property type="evidence" value="ECO:0007669"/>
    <property type="project" value="UniProtKB-UniRule"/>
</dbReference>
<dbReference type="HAMAP" id="MF_00111">
    <property type="entry name" value="MurA"/>
    <property type="match status" value="1"/>
</dbReference>
<evidence type="ECO:0000256" key="10">
    <source>
        <dbReference type="ARBA" id="ARBA00038367"/>
    </source>
</evidence>
<dbReference type="PANTHER" id="PTHR43783">
    <property type="entry name" value="UDP-N-ACETYLGLUCOSAMINE 1-CARBOXYVINYLTRANSFERASE"/>
    <property type="match status" value="1"/>
</dbReference>
<feature type="binding site" evidence="12">
    <location>
        <position position="92"/>
    </location>
    <ligand>
        <name>UDP-N-acetyl-alpha-D-glucosamine</name>
        <dbReference type="ChEBI" id="CHEBI:57705"/>
    </ligand>
</feature>
<dbReference type="CDD" id="cd01555">
    <property type="entry name" value="UdpNAET"/>
    <property type="match status" value="1"/>
</dbReference>
<dbReference type="NCBIfam" id="TIGR01072">
    <property type="entry name" value="murA"/>
    <property type="match status" value="1"/>
</dbReference>
<dbReference type="GO" id="GO:0071555">
    <property type="term" value="P:cell wall organization"/>
    <property type="evidence" value="ECO:0007669"/>
    <property type="project" value="UniProtKB-KW"/>
</dbReference>
<comment type="caution">
    <text evidence="12">Lacks conserved residue(s) required for the propagation of feature annotation.</text>
</comment>
<comment type="pathway">
    <text evidence="2 12">Cell wall biogenesis; peptidoglycan biosynthesis.</text>
</comment>
<accession>E1Y9Q2</accession>